<feature type="region of interest" description="Disordered" evidence="10">
    <location>
        <begin position="841"/>
        <end position="917"/>
    </location>
</feature>
<dbReference type="GO" id="GO:0004181">
    <property type="term" value="F:metallocarboxypeptidase activity"/>
    <property type="evidence" value="ECO:0007669"/>
    <property type="project" value="InterPro"/>
</dbReference>
<dbReference type="RefSeq" id="XP_028135057.1">
    <property type="nucleotide sequence ID" value="XM_028279256.1"/>
</dbReference>
<accession>A0A6P7FQ26</accession>
<protein>
    <submittedName>
        <fullName evidence="12 13">Cytosolic carboxypeptidase 2-like isoform X1</fullName>
    </submittedName>
</protein>
<gene>
    <name evidence="12 13" type="primary">LOC114329967</name>
</gene>
<evidence type="ECO:0000256" key="7">
    <source>
        <dbReference type="ARBA" id="ARBA00022833"/>
    </source>
</evidence>
<feature type="region of interest" description="Disordered" evidence="10">
    <location>
        <begin position="658"/>
        <end position="679"/>
    </location>
</feature>
<feature type="compositionally biased region" description="Basic residues" evidence="10">
    <location>
        <begin position="712"/>
        <end position="731"/>
    </location>
</feature>
<evidence type="ECO:0000313" key="12">
    <source>
        <dbReference type="RefSeq" id="XP_028135055.1"/>
    </source>
</evidence>
<dbReference type="Pfam" id="PF18027">
    <property type="entry name" value="Pepdidase_M14_N"/>
    <property type="match status" value="1"/>
</dbReference>
<reference evidence="12 13" key="1">
    <citation type="submission" date="2025-04" db="UniProtKB">
        <authorList>
            <consortium name="RefSeq"/>
        </authorList>
    </citation>
    <scope>IDENTIFICATION</scope>
    <source>
        <tissue evidence="12 13">Whole insect</tissue>
    </source>
</reference>
<feature type="compositionally biased region" description="Basic and acidic residues" evidence="10">
    <location>
        <begin position="863"/>
        <end position="879"/>
    </location>
</feature>
<name>A0A6P7FQ26_DIAVI</name>
<comment type="cofactor">
    <cofactor evidence="1">
        <name>Zn(2+)</name>
        <dbReference type="ChEBI" id="CHEBI:29105"/>
    </cofactor>
</comment>
<feature type="region of interest" description="Disordered" evidence="10">
    <location>
        <begin position="594"/>
        <end position="636"/>
    </location>
</feature>
<evidence type="ECO:0000256" key="3">
    <source>
        <dbReference type="ARBA" id="ARBA00022645"/>
    </source>
</evidence>
<dbReference type="PANTHER" id="PTHR12756:SF45">
    <property type="entry name" value="CYTOSOLIC CARBOXYPEPTIDASE NNA1"/>
    <property type="match status" value="1"/>
</dbReference>
<dbReference type="InterPro" id="IPR050821">
    <property type="entry name" value="Cytosolic_carboxypeptidase"/>
</dbReference>
<feature type="active site" description="Proton donor/acceptor" evidence="9">
    <location>
        <position position="529"/>
    </location>
</feature>
<evidence type="ECO:0000256" key="4">
    <source>
        <dbReference type="ARBA" id="ARBA00022670"/>
    </source>
</evidence>
<dbReference type="InterPro" id="IPR040626">
    <property type="entry name" value="Pepdidase_M14_N"/>
</dbReference>
<dbReference type="PROSITE" id="PS52035">
    <property type="entry name" value="PEPTIDASE_M14"/>
    <property type="match status" value="1"/>
</dbReference>
<evidence type="ECO:0000256" key="2">
    <source>
        <dbReference type="ARBA" id="ARBA00005988"/>
    </source>
</evidence>
<dbReference type="Gene3D" id="3.40.630.10">
    <property type="entry name" value="Zn peptidases"/>
    <property type="match status" value="1"/>
</dbReference>
<evidence type="ECO:0000256" key="5">
    <source>
        <dbReference type="ARBA" id="ARBA00022723"/>
    </source>
</evidence>
<evidence type="ECO:0000256" key="10">
    <source>
        <dbReference type="SAM" id="MobiDB-lite"/>
    </source>
</evidence>
<dbReference type="GO" id="GO:0006508">
    <property type="term" value="P:proteolysis"/>
    <property type="evidence" value="ECO:0007669"/>
    <property type="project" value="UniProtKB-KW"/>
</dbReference>
<dbReference type="Pfam" id="PF00246">
    <property type="entry name" value="Peptidase_M14"/>
    <property type="match status" value="1"/>
</dbReference>
<feature type="region of interest" description="Disordered" evidence="10">
    <location>
        <begin position="693"/>
        <end position="733"/>
    </location>
</feature>
<keyword evidence="8" id="KW-0482">Metalloprotease</keyword>
<dbReference type="InterPro" id="IPR000834">
    <property type="entry name" value="Peptidase_M14"/>
</dbReference>
<evidence type="ECO:0000313" key="13">
    <source>
        <dbReference type="RefSeq" id="XP_028135057.1"/>
    </source>
</evidence>
<dbReference type="GO" id="GO:0008270">
    <property type="term" value="F:zinc ion binding"/>
    <property type="evidence" value="ECO:0007669"/>
    <property type="project" value="InterPro"/>
</dbReference>
<keyword evidence="3" id="KW-0121">Carboxypeptidase</keyword>
<comment type="similarity">
    <text evidence="2 9">Belongs to the peptidase M14 family.</text>
</comment>
<dbReference type="PANTHER" id="PTHR12756">
    <property type="entry name" value="CYTOSOLIC CARBOXYPEPTIDASE"/>
    <property type="match status" value="1"/>
</dbReference>
<evidence type="ECO:0000256" key="9">
    <source>
        <dbReference type="PROSITE-ProRule" id="PRU01379"/>
    </source>
</evidence>
<keyword evidence="6" id="KW-0378">Hydrolase</keyword>
<evidence type="ECO:0000259" key="11">
    <source>
        <dbReference type="PROSITE" id="PS52035"/>
    </source>
</evidence>
<dbReference type="AlphaFoldDB" id="A0A6P7FQ26"/>
<evidence type="ECO:0000256" key="1">
    <source>
        <dbReference type="ARBA" id="ARBA00001947"/>
    </source>
</evidence>
<feature type="domain" description="Peptidase M14" evidence="11">
    <location>
        <begin position="294"/>
        <end position="565"/>
    </location>
</feature>
<sequence>MDQESENNGCCKQEPEGNVQSLQATLFPIKPTNSTSYFANFIIKSPAEEDDIRFKIRESPHKDWFSCNKDTPFDFQPPRWPTECQVLEERVKHIIDSPSTYEAYYIPTGTECQPKPSGEECGKVVFHYVPLSAVNYFSRSSVGGNKFILPSSLCPEEDTLKFESRFECGNLAKAIMITPNYYELHLRSDFYTNRHMQWFYFRISNVKKGFLYRFSITNCSKENSLYNEGMKPLMYSKKDSQLHSIGWRRCGQNISYYCNDNVTQDDPDQQMTYTLTFTVKFPHDDDEVYLAQSYPYTYSDLQDYLLELSSHPVKSTFTTIRLLCKTLAGNNVQYVTITSPPVQGDPPKKKKAIVLSARVHPGETPSSWIMKGILDFLTSDCGTAKELRDKFIFKIVPMLNPDGVIVGNNRCSLSAKDLNRQYRTVIRDAYPSIWYTKLMIRRLLEECGVAMYCDLHAHSRKHNIFIFGCENRRGSDRRLQEQVFPLMLHKNAADKFSFESCKFKIKKNKEGTGRVVMWMMGIANSYTLETSLAGSTLGCRADTHFSIQDLEQMGKTFCQTLLDFYDEDPKKEKLRVKIVERLVKEGSNAEEPTNIKLSDYSREPNSYGHSFLRRSDDGDTSNSSDEVGRDYDEDIQLPLVPPCSPIVLVKKTRSKFSISAPKARPQNATLKSPTLPRKPLPICKATLKLSLSDKESSDSDSEDSESDSEKVKIKRIKKKRKKKHSKKKKKNKEASQLDGIIVIQVEPVQDFSDSEIQFNRAKRSISVFDLIPTDTLKNHIFTNIPKCKTQYSIKHDKKKDEISKQLAEVQAKLFTLKNKLWFGVGNGDTTLSWGKRSFVNDSHKKSAQQKEGKTKSANLKKSQKSEKKSNLKMTKDAESQNKPPENGLRRKTVVDLLQPQNNKEKAKLRKSRSLPDASSFENIAKKLTNTVEEKNDLKKKKKKSIKLVKKVKVISNARTFIKKTE</sequence>
<dbReference type="CDD" id="cd06907">
    <property type="entry name" value="M14_AGBL2-3_like"/>
    <property type="match status" value="1"/>
</dbReference>
<dbReference type="RefSeq" id="XP_028135055.1">
    <property type="nucleotide sequence ID" value="XM_028279254.1"/>
</dbReference>
<proteinExistence type="inferred from homology"/>
<evidence type="ECO:0000256" key="8">
    <source>
        <dbReference type="ARBA" id="ARBA00023049"/>
    </source>
</evidence>
<dbReference type="FunFam" id="3.40.630.10:FF:000011">
    <property type="entry name" value="cytosolic carboxypeptidase 2 isoform X1"/>
    <property type="match status" value="1"/>
</dbReference>
<keyword evidence="5" id="KW-0479">Metal-binding</keyword>
<keyword evidence="4" id="KW-0645">Protease</keyword>
<feature type="compositionally biased region" description="Basic and acidic residues" evidence="10">
    <location>
        <begin position="841"/>
        <end position="854"/>
    </location>
</feature>
<keyword evidence="7" id="KW-0862">Zinc</keyword>
<dbReference type="SUPFAM" id="SSF53187">
    <property type="entry name" value="Zn-dependent exopeptidases"/>
    <property type="match status" value="1"/>
</dbReference>
<dbReference type="Gene3D" id="2.60.40.3120">
    <property type="match status" value="1"/>
</dbReference>
<evidence type="ECO:0000256" key="6">
    <source>
        <dbReference type="ARBA" id="ARBA00022801"/>
    </source>
</evidence>
<organism evidence="12">
    <name type="scientific">Diabrotica virgifera virgifera</name>
    <name type="common">western corn rootworm</name>
    <dbReference type="NCBI Taxonomy" id="50390"/>
    <lineage>
        <taxon>Eukaryota</taxon>
        <taxon>Metazoa</taxon>
        <taxon>Ecdysozoa</taxon>
        <taxon>Arthropoda</taxon>
        <taxon>Hexapoda</taxon>
        <taxon>Insecta</taxon>
        <taxon>Pterygota</taxon>
        <taxon>Neoptera</taxon>
        <taxon>Endopterygota</taxon>
        <taxon>Coleoptera</taxon>
        <taxon>Polyphaga</taxon>
        <taxon>Cucujiformia</taxon>
        <taxon>Chrysomeloidea</taxon>
        <taxon>Chrysomelidae</taxon>
        <taxon>Galerucinae</taxon>
        <taxon>Diabroticina</taxon>
        <taxon>Diabroticites</taxon>
        <taxon>Diabrotica</taxon>
    </lineage>
</organism>